<keyword evidence="2" id="KW-0645">Protease</keyword>
<protein>
    <recommendedName>
        <fullName evidence="4">Peptidase S1 domain-containing protein</fullName>
    </recommendedName>
</protein>
<evidence type="ECO:0000313" key="5">
    <source>
        <dbReference type="Ensembl" id="ENSFCTP00005004508.1"/>
    </source>
</evidence>
<dbReference type="PANTHER" id="PTHR24250:SF61">
    <property type="entry name" value="PEPTIDASE S1 DOMAIN-CONTAINING PROTEIN"/>
    <property type="match status" value="1"/>
</dbReference>
<dbReference type="PANTHER" id="PTHR24250">
    <property type="entry name" value="CHYMOTRYPSIN-RELATED"/>
    <property type="match status" value="1"/>
</dbReference>
<feature type="region of interest" description="Disordered" evidence="3">
    <location>
        <begin position="1"/>
        <end position="67"/>
    </location>
</feature>
<dbReference type="CDD" id="cd00190">
    <property type="entry name" value="Tryp_SPc"/>
    <property type="match status" value="1"/>
</dbReference>
<reference evidence="5" key="2">
    <citation type="submission" date="2025-08" db="UniProtKB">
        <authorList>
            <consortium name="Ensembl"/>
        </authorList>
    </citation>
    <scope>IDENTIFICATION</scope>
    <source>
        <strain evidence="5">breed Abyssinian</strain>
    </source>
</reference>
<dbReference type="InterPro" id="IPR018114">
    <property type="entry name" value="TRYPSIN_HIS"/>
</dbReference>
<dbReference type="InterPro" id="IPR009003">
    <property type="entry name" value="Peptidase_S1_PA"/>
</dbReference>
<dbReference type="SMART" id="SM00020">
    <property type="entry name" value="Tryp_SPc"/>
    <property type="match status" value="1"/>
</dbReference>
<dbReference type="InterPro" id="IPR001314">
    <property type="entry name" value="Peptidase_S1A"/>
</dbReference>
<dbReference type="InterPro" id="IPR033116">
    <property type="entry name" value="TRYPSIN_SER"/>
</dbReference>
<dbReference type="Proteomes" id="UP000823872">
    <property type="component" value="Chromosome E2"/>
</dbReference>
<feature type="domain" description="Peptidase S1" evidence="4">
    <location>
        <begin position="84"/>
        <end position="311"/>
    </location>
</feature>
<dbReference type="PROSITE" id="PS00135">
    <property type="entry name" value="TRYPSIN_SER"/>
    <property type="match status" value="1"/>
</dbReference>
<reference evidence="5 6" key="1">
    <citation type="submission" date="2021-02" db="EMBL/GenBank/DDBJ databases">
        <title>Safari Cat Assemblies.</title>
        <authorList>
            <person name="Bredemeyer K.R."/>
            <person name="Murphy W.J."/>
        </authorList>
    </citation>
    <scope>NUCLEOTIDE SEQUENCE [LARGE SCALE GENOMIC DNA]</scope>
</reference>
<keyword evidence="2" id="KW-0378">Hydrolase</keyword>
<reference evidence="5" key="3">
    <citation type="submission" date="2025-09" db="UniProtKB">
        <authorList>
            <consortium name="Ensembl"/>
        </authorList>
    </citation>
    <scope>IDENTIFICATION</scope>
    <source>
        <strain evidence="5">breed Abyssinian</strain>
    </source>
</reference>
<dbReference type="Gene3D" id="2.40.10.10">
    <property type="entry name" value="Trypsin-like serine proteases"/>
    <property type="match status" value="1"/>
</dbReference>
<accession>A0ABI7W2D2</accession>
<sequence>QRWGTHRGAGSAGDLTWTLEGNVRGGRRQQEPGLCGSPGGPRERPQAEALRSELATHSTEPGRDSQAECGVPAIEPVLNGLSRIVNGEDAVPGSWPWQVSLQDKTGFHFCGGSLISEDWVVTAAHCGVRTSHVVVAGEFDQHANEENIQVLKIAKVFKNPKFNMLTVRNDITLLKLATPARFSETVSPVCLPAATDEFPPGLLCATTGWGKTKHNANKTPDKLQQAALPLLSNADCKKFWGSKITDVMICAGASGVSSCMGDSGGPLVCQKDGAWTLVGIVSWGSGTCSTSVPAVYARVTKLIPWVQEILAAN</sequence>
<dbReference type="GeneTree" id="ENSGT00940000153216"/>
<evidence type="ECO:0000259" key="4">
    <source>
        <dbReference type="PROSITE" id="PS50240"/>
    </source>
</evidence>
<evidence type="ECO:0000256" key="1">
    <source>
        <dbReference type="ARBA" id="ARBA00023157"/>
    </source>
</evidence>
<keyword evidence="2" id="KW-0720">Serine protease</keyword>
<evidence type="ECO:0000313" key="6">
    <source>
        <dbReference type="Proteomes" id="UP000823872"/>
    </source>
</evidence>
<dbReference type="Pfam" id="PF00089">
    <property type="entry name" value="Trypsin"/>
    <property type="match status" value="1"/>
</dbReference>
<keyword evidence="1" id="KW-1015">Disulfide bond</keyword>
<dbReference type="PRINTS" id="PR00722">
    <property type="entry name" value="CHYMOTRYPSIN"/>
</dbReference>
<name>A0ABI7W2D2_FELCA</name>
<organism evidence="5 6">
    <name type="scientific">Felis catus</name>
    <name type="common">Cat</name>
    <name type="synonym">Felis silvestris catus</name>
    <dbReference type="NCBI Taxonomy" id="9685"/>
    <lineage>
        <taxon>Eukaryota</taxon>
        <taxon>Metazoa</taxon>
        <taxon>Chordata</taxon>
        <taxon>Craniata</taxon>
        <taxon>Vertebrata</taxon>
        <taxon>Euteleostomi</taxon>
        <taxon>Mammalia</taxon>
        <taxon>Eutheria</taxon>
        <taxon>Laurasiatheria</taxon>
        <taxon>Carnivora</taxon>
        <taxon>Feliformia</taxon>
        <taxon>Felidae</taxon>
        <taxon>Felinae</taxon>
        <taxon>Felis</taxon>
    </lineage>
</organism>
<dbReference type="InterPro" id="IPR043504">
    <property type="entry name" value="Peptidase_S1_PA_chymotrypsin"/>
</dbReference>
<dbReference type="SUPFAM" id="SSF50494">
    <property type="entry name" value="Trypsin-like serine proteases"/>
    <property type="match status" value="1"/>
</dbReference>
<evidence type="ECO:0000256" key="3">
    <source>
        <dbReference type="SAM" id="MobiDB-lite"/>
    </source>
</evidence>
<dbReference type="Ensembl" id="ENSFCTT00005006990.1">
    <property type="protein sequence ID" value="ENSFCTP00005004508.1"/>
    <property type="gene ID" value="ENSFCTG00005002603.1"/>
</dbReference>
<dbReference type="PROSITE" id="PS50240">
    <property type="entry name" value="TRYPSIN_DOM"/>
    <property type="match status" value="1"/>
</dbReference>
<dbReference type="PROSITE" id="PS00134">
    <property type="entry name" value="TRYPSIN_HIS"/>
    <property type="match status" value="1"/>
</dbReference>
<evidence type="ECO:0000256" key="2">
    <source>
        <dbReference type="RuleBase" id="RU363034"/>
    </source>
</evidence>
<proteinExistence type="predicted"/>
<dbReference type="InterPro" id="IPR001254">
    <property type="entry name" value="Trypsin_dom"/>
</dbReference>
<keyword evidence="6" id="KW-1185">Reference proteome</keyword>